<keyword evidence="4" id="KW-0699">rRNA-binding</keyword>
<dbReference type="InterPro" id="IPR000795">
    <property type="entry name" value="T_Tr_GTP-bd_dom"/>
</dbReference>
<dbReference type="Pfam" id="PF00009">
    <property type="entry name" value="GTP_EFTU"/>
    <property type="match status" value="1"/>
</dbReference>
<evidence type="ECO:0000313" key="6">
    <source>
        <dbReference type="EMBL" id="KDE39635.1"/>
    </source>
</evidence>
<dbReference type="NCBIfam" id="TIGR01394">
    <property type="entry name" value="TypA_BipA"/>
    <property type="match status" value="1"/>
</dbReference>
<dbReference type="PANTHER" id="PTHR42908:SF8">
    <property type="entry name" value="TR-TYPE G DOMAIN-CONTAINING PROTEIN"/>
    <property type="match status" value="1"/>
</dbReference>
<dbReference type="InterPro" id="IPR031157">
    <property type="entry name" value="G_TR_CS"/>
</dbReference>
<comment type="subcellular location">
    <subcellularLocation>
        <location evidence="4">Cytoplasm</location>
    </subcellularLocation>
    <text evidence="4">Binds to ribosomes.</text>
</comment>
<dbReference type="Gene3D" id="3.30.70.240">
    <property type="match status" value="1"/>
</dbReference>
<dbReference type="EC" id="3.6.5.-" evidence="4"/>
<comment type="caution">
    <text evidence="6">The sequence shown here is derived from an EMBL/GenBank/DDBJ whole genome shotgun (WGS) entry which is preliminary data.</text>
</comment>
<dbReference type="SUPFAM" id="SSF52540">
    <property type="entry name" value="P-loop containing nucleoside triphosphate hydrolases"/>
    <property type="match status" value="1"/>
</dbReference>
<dbReference type="InterPro" id="IPR005225">
    <property type="entry name" value="Small_GTP-bd"/>
</dbReference>
<keyword evidence="4" id="KW-0378">Hydrolase</keyword>
<dbReference type="InterPro" id="IPR004161">
    <property type="entry name" value="EFTu-like_2"/>
</dbReference>
<dbReference type="Gene3D" id="3.40.50.300">
    <property type="entry name" value="P-loop containing nucleotide triphosphate hydrolases"/>
    <property type="match status" value="1"/>
</dbReference>
<dbReference type="InterPro" id="IPR047041">
    <property type="entry name" value="BipA_GTP-bd_dom"/>
</dbReference>
<keyword evidence="4" id="KW-0963">Cytoplasm</keyword>
<dbReference type="InterPro" id="IPR000640">
    <property type="entry name" value="EFG_V-like"/>
</dbReference>
<dbReference type="PROSITE" id="PS00301">
    <property type="entry name" value="G_TR_1"/>
    <property type="match status" value="1"/>
</dbReference>
<dbReference type="GO" id="GO:0000049">
    <property type="term" value="F:tRNA binding"/>
    <property type="evidence" value="ECO:0007669"/>
    <property type="project" value="UniProtKB-KW"/>
</dbReference>
<dbReference type="InterPro" id="IPR035647">
    <property type="entry name" value="EFG_III/V"/>
</dbReference>
<dbReference type="InterPro" id="IPR042116">
    <property type="entry name" value="TypA/BipA_C"/>
</dbReference>
<dbReference type="InterPro" id="IPR006298">
    <property type="entry name" value="BipA"/>
</dbReference>
<dbReference type="FunFam" id="3.30.70.240:FF:000002">
    <property type="entry name" value="GTP-binding protein TypA"/>
    <property type="match status" value="1"/>
</dbReference>
<gene>
    <name evidence="4" type="primary">bipA</name>
    <name evidence="6" type="ORF">ADINL_1913</name>
</gene>
<dbReference type="GO" id="GO:0097216">
    <property type="term" value="F:guanosine tetraphosphate binding"/>
    <property type="evidence" value="ECO:0007669"/>
    <property type="project" value="UniProtKB-ARBA"/>
</dbReference>
<dbReference type="EMBL" id="JMSZ01000028">
    <property type="protein sequence ID" value="KDE39635.1"/>
    <property type="molecule type" value="Genomic_DNA"/>
</dbReference>
<dbReference type="InterPro" id="IPR047042">
    <property type="entry name" value="BipA_II"/>
</dbReference>
<dbReference type="CDD" id="cd03691">
    <property type="entry name" value="BipA_TypA_II"/>
    <property type="match status" value="1"/>
</dbReference>
<proteinExistence type="inferred from homology"/>
<organism evidence="6 7">
    <name type="scientific">Nitrincola lacisaponensis</name>
    <dbReference type="NCBI Taxonomy" id="267850"/>
    <lineage>
        <taxon>Bacteria</taxon>
        <taxon>Pseudomonadati</taxon>
        <taxon>Pseudomonadota</taxon>
        <taxon>Gammaproteobacteria</taxon>
        <taxon>Oceanospirillales</taxon>
        <taxon>Oceanospirillaceae</taxon>
        <taxon>Nitrincola</taxon>
    </lineage>
</organism>
<keyword evidence="4" id="KW-0694">RNA-binding</keyword>
<comment type="similarity">
    <text evidence="4">Belongs to the TRAFAC class translation factor GTPase superfamily. Classic translation factor GTPase family. BipA subfamily.</text>
</comment>
<keyword evidence="4" id="KW-0820">tRNA-binding</keyword>
<dbReference type="HAMAP" id="MF_00849">
    <property type="entry name" value="BipA"/>
    <property type="match status" value="1"/>
</dbReference>
<dbReference type="PRINTS" id="PR00315">
    <property type="entry name" value="ELONGATNFCT"/>
</dbReference>
<dbReference type="InterPro" id="IPR009000">
    <property type="entry name" value="Transl_B-barrel_sf"/>
</dbReference>
<dbReference type="FunFam" id="3.40.50.300:FF:000055">
    <property type="entry name" value="GTP-binding protein TypA"/>
    <property type="match status" value="1"/>
</dbReference>
<dbReference type="FunFam" id="3.30.70.870:FF:000003">
    <property type="entry name" value="GTP-binding protein TypA"/>
    <property type="match status" value="1"/>
</dbReference>
<dbReference type="Pfam" id="PF00679">
    <property type="entry name" value="EFG_C"/>
    <property type="match status" value="1"/>
</dbReference>
<protein>
    <recommendedName>
        <fullName evidence="4">Large ribosomal subunit assembly factor BipA</fullName>
        <ecNumber evidence="4">3.6.5.-</ecNumber>
    </recommendedName>
    <alternativeName>
        <fullName evidence="4">GTP-binding protein BipA</fullName>
    </alternativeName>
</protein>
<sequence length="602" mass="67005">MIENLRNIAIIAHVDHGKTTLVDKLLQQSGTLTRRDESAERIMDSNDQERERGITILAKNTAIKWNDYRINIVDTPGHADFGGEVERVLSMVDSVLLLVDAVDGPMPQTRFVTQKAFAQGLNPIVVINKIDRPGARPDWVMDQVFDLFDNLGATDEQLDFPVVYASALNGIAGLDHEAMADDMTPLFEAIVKHVHPPRVDADGPLQMQISALDYNSYVGVIGVGRISRGRIKTNTPVKVIDSHAGLRSGRVLQIMGYHGLERVEVTEAEAGDIVCVTGLDQLNISDTLCDPNCVEALPALSVDEPTVSMTFQVNDSPFAGQDGKFVTSRNIKERLERELIHNVALRVEPGETPEKFKVSGRGELHLSVLIESMRREGFELGVSRPEVIQKEIDGEIREPYELVMLDVEEQHQGSVIEELGKRKGDMTNMEVDGKGRVRVTFMIPSRGLIGFRSQFMTMTSGTGIMTSIFDHYGRVKDGEMGERNNGVLVSMVNGKVLAFALFNLQDRGRLFIPPNIDVYEGMVIGIHSRSNDLVVNPTKGKQLTNIRASGTDENIVLTPPIQFSLEQALDFIEDDELVEVTPNHIRIRKKLLKENERKRNKK</sequence>
<dbReference type="GO" id="GO:0005829">
    <property type="term" value="C:cytosol"/>
    <property type="evidence" value="ECO:0007669"/>
    <property type="project" value="TreeGrafter"/>
</dbReference>
<dbReference type="CDD" id="cd16263">
    <property type="entry name" value="BipA_III"/>
    <property type="match status" value="1"/>
</dbReference>
<dbReference type="PANTHER" id="PTHR42908">
    <property type="entry name" value="TRANSLATION ELONGATION FACTOR-RELATED"/>
    <property type="match status" value="1"/>
</dbReference>
<dbReference type="STRING" id="267850.ADINL_1913"/>
<feature type="binding site" evidence="4">
    <location>
        <begin position="15"/>
        <end position="20"/>
    </location>
    <ligand>
        <name>GTP</name>
        <dbReference type="ChEBI" id="CHEBI:37565"/>
    </ligand>
</feature>
<dbReference type="FunFam" id="2.40.30.10:FF:000016">
    <property type="entry name" value="GTP-binding protein TypA"/>
    <property type="match status" value="1"/>
</dbReference>
<dbReference type="GO" id="GO:0019843">
    <property type="term" value="F:rRNA binding"/>
    <property type="evidence" value="ECO:0007669"/>
    <property type="project" value="UniProtKB-KW"/>
</dbReference>
<dbReference type="InterPro" id="IPR048876">
    <property type="entry name" value="BipA_C"/>
</dbReference>
<dbReference type="GO" id="GO:0003924">
    <property type="term" value="F:GTPase activity"/>
    <property type="evidence" value="ECO:0007669"/>
    <property type="project" value="UniProtKB-UniRule"/>
</dbReference>
<dbReference type="Proteomes" id="UP000027318">
    <property type="component" value="Unassembled WGS sequence"/>
</dbReference>
<dbReference type="RefSeq" id="WP_036547027.1">
    <property type="nucleotide sequence ID" value="NZ_JMSZ01000028.1"/>
</dbReference>
<name>A0A063Y397_9GAMM</name>
<dbReference type="Gene3D" id="3.30.70.870">
    <property type="entry name" value="Elongation Factor G (Translational Gtpase), domain 3"/>
    <property type="match status" value="1"/>
</dbReference>
<dbReference type="CDD" id="cd03710">
    <property type="entry name" value="BipA_TypA_C"/>
    <property type="match status" value="1"/>
</dbReference>
<dbReference type="FunFam" id="2.40.50.250:FF:000001">
    <property type="entry name" value="GTP-binding protein TypA"/>
    <property type="match status" value="1"/>
</dbReference>
<evidence type="ECO:0000313" key="7">
    <source>
        <dbReference type="Proteomes" id="UP000027318"/>
    </source>
</evidence>
<evidence type="ECO:0000256" key="1">
    <source>
        <dbReference type="ARBA" id="ARBA00022741"/>
    </source>
</evidence>
<dbReference type="Pfam" id="PF21018">
    <property type="entry name" value="BipA_C"/>
    <property type="match status" value="1"/>
</dbReference>
<comment type="function">
    <text evidence="4">A 50S ribosomal subunit assembly protein with GTPase activity, required for 50S subunit assembly at low temperatures, may also play a role in translation. Binds GTP and analogs. Binds the 70S ribosome between the 30S and 50S subunits, in a similar position as ribosome-bound EF-G; it contacts a number of ribosomal proteins, both rRNAs and the A-site tRNA.</text>
</comment>
<keyword evidence="2 4" id="KW-0342">GTP-binding</keyword>
<feature type="binding site" evidence="4">
    <location>
        <begin position="128"/>
        <end position="131"/>
    </location>
    <ligand>
        <name>GTP</name>
        <dbReference type="ChEBI" id="CHEBI:37565"/>
    </ligand>
</feature>
<evidence type="ECO:0000256" key="4">
    <source>
        <dbReference type="HAMAP-Rule" id="MF_00849"/>
    </source>
</evidence>
<dbReference type="OrthoDB" id="9804431at2"/>
<dbReference type="InterPro" id="IPR047043">
    <property type="entry name" value="BipA_III"/>
</dbReference>
<dbReference type="GO" id="GO:0005525">
    <property type="term" value="F:GTP binding"/>
    <property type="evidence" value="ECO:0007669"/>
    <property type="project" value="UniProtKB-UniRule"/>
</dbReference>
<keyword evidence="1 4" id="KW-0547">Nucleotide-binding</keyword>
<reference evidence="6 7" key="1">
    <citation type="journal article" date="2005" name="Int. J. Syst. Evol. Microbiol.">
        <title>Nitrincola lacisaponensis gen. nov., sp. nov., a novel alkaliphilic bacterium isolated from an alkaline, saline lake.</title>
        <authorList>
            <person name="Dimitriu P.A."/>
            <person name="Shukla S.K."/>
            <person name="Conradt J."/>
            <person name="Marquez M.C."/>
            <person name="Ventosa A."/>
            <person name="Maglia A."/>
            <person name="Peyton B.M."/>
            <person name="Pinkart H.C."/>
            <person name="Mormile M.R."/>
        </authorList>
    </citation>
    <scope>NUCLEOTIDE SEQUENCE [LARGE SCALE GENOMIC DNA]</scope>
    <source>
        <strain evidence="6 7">4CA</strain>
    </source>
</reference>
<dbReference type="PROSITE" id="PS51722">
    <property type="entry name" value="G_TR_2"/>
    <property type="match status" value="1"/>
</dbReference>
<dbReference type="InterPro" id="IPR035651">
    <property type="entry name" value="BipA_V"/>
</dbReference>
<dbReference type="SUPFAM" id="SSF50447">
    <property type="entry name" value="Translation proteins"/>
    <property type="match status" value="1"/>
</dbReference>
<comment type="catalytic activity">
    <reaction evidence="3 4">
        <text>GTP + H2O = GDP + phosphate + H(+)</text>
        <dbReference type="Rhea" id="RHEA:19669"/>
        <dbReference type="ChEBI" id="CHEBI:15377"/>
        <dbReference type="ChEBI" id="CHEBI:15378"/>
        <dbReference type="ChEBI" id="CHEBI:37565"/>
        <dbReference type="ChEBI" id="CHEBI:43474"/>
        <dbReference type="ChEBI" id="CHEBI:58189"/>
    </reaction>
</comment>
<feature type="domain" description="Tr-type G" evidence="5">
    <location>
        <begin position="3"/>
        <end position="198"/>
    </location>
</feature>
<evidence type="ECO:0000256" key="2">
    <source>
        <dbReference type="ARBA" id="ARBA00023134"/>
    </source>
</evidence>
<keyword evidence="4" id="KW-0690">Ribosome biogenesis</keyword>
<accession>A0A063Y397</accession>
<dbReference type="GO" id="GO:0009409">
    <property type="term" value="P:response to cold"/>
    <property type="evidence" value="ECO:0007669"/>
    <property type="project" value="UniProtKB-ARBA"/>
</dbReference>
<dbReference type="GO" id="GO:0010467">
    <property type="term" value="P:gene expression"/>
    <property type="evidence" value="ECO:0007669"/>
    <property type="project" value="UniProtKB-ARBA"/>
</dbReference>
<dbReference type="Gene3D" id="2.40.30.10">
    <property type="entry name" value="Translation factors"/>
    <property type="match status" value="1"/>
</dbReference>
<dbReference type="GO" id="GO:1990904">
    <property type="term" value="C:ribonucleoprotein complex"/>
    <property type="evidence" value="ECO:0007669"/>
    <property type="project" value="TreeGrafter"/>
</dbReference>
<dbReference type="PATRIC" id="fig|267850.7.peg.1882"/>
<dbReference type="Gene3D" id="2.40.50.250">
    <property type="entry name" value="bipa protein"/>
    <property type="match status" value="1"/>
</dbReference>
<keyword evidence="7" id="KW-1185">Reference proteome</keyword>
<dbReference type="NCBIfam" id="TIGR00231">
    <property type="entry name" value="small_GTP"/>
    <property type="match status" value="1"/>
</dbReference>
<comment type="subunit">
    <text evidence="4">Monomer.</text>
</comment>
<evidence type="ECO:0000259" key="5">
    <source>
        <dbReference type="PROSITE" id="PS51722"/>
    </source>
</evidence>
<dbReference type="InterPro" id="IPR027417">
    <property type="entry name" value="P-loop_NTPase"/>
</dbReference>
<dbReference type="SUPFAM" id="SSF54980">
    <property type="entry name" value="EF-G C-terminal domain-like"/>
    <property type="match status" value="2"/>
</dbReference>
<dbReference type="GO" id="GO:0000027">
    <property type="term" value="P:ribosomal large subunit assembly"/>
    <property type="evidence" value="ECO:0007669"/>
    <property type="project" value="UniProtKB-UniRule"/>
</dbReference>
<dbReference type="AlphaFoldDB" id="A0A063Y397"/>
<dbReference type="CDD" id="cd01891">
    <property type="entry name" value="TypA_BipA"/>
    <property type="match status" value="1"/>
</dbReference>
<dbReference type="Pfam" id="PF03144">
    <property type="entry name" value="GTP_EFTU_D2"/>
    <property type="match status" value="1"/>
</dbReference>
<evidence type="ECO:0000256" key="3">
    <source>
        <dbReference type="ARBA" id="ARBA00048548"/>
    </source>
</evidence>
<dbReference type="GO" id="GO:0043022">
    <property type="term" value="F:ribosome binding"/>
    <property type="evidence" value="ECO:0007669"/>
    <property type="project" value="UniProtKB-UniRule"/>
</dbReference>